<evidence type="ECO:0000256" key="6">
    <source>
        <dbReference type="SAM" id="Phobius"/>
    </source>
</evidence>
<evidence type="ECO:0000313" key="7">
    <source>
        <dbReference type="EMBL" id="PMD33307.1"/>
    </source>
</evidence>
<feature type="transmembrane region" description="Helical" evidence="6">
    <location>
        <begin position="125"/>
        <end position="144"/>
    </location>
</feature>
<proteinExistence type="inferred from homology"/>
<feature type="transmembrane region" description="Helical" evidence="6">
    <location>
        <begin position="14"/>
        <end position="34"/>
    </location>
</feature>
<feature type="transmembrane region" description="Helical" evidence="6">
    <location>
        <begin position="46"/>
        <end position="69"/>
    </location>
</feature>
<keyword evidence="3 6" id="KW-0812">Transmembrane</keyword>
<evidence type="ECO:0000256" key="3">
    <source>
        <dbReference type="ARBA" id="ARBA00022692"/>
    </source>
</evidence>
<dbReference type="InterPro" id="IPR000109">
    <property type="entry name" value="POT_fam"/>
</dbReference>
<evidence type="ECO:0000256" key="1">
    <source>
        <dbReference type="ARBA" id="ARBA00004141"/>
    </source>
</evidence>
<protein>
    <submittedName>
        <fullName evidence="7">PTR2-domain-containing protein</fullName>
    </submittedName>
</protein>
<name>A0A2J6R456_HYAVF</name>
<accession>A0A2J6R456</accession>
<evidence type="ECO:0000256" key="5">
    <source>
        <dbReference type="ARBA" id="ARBA00023136"/>
    </source>
</evidence>
<keyword evidence="4 6" id="KW-1133">Transmembrane helix</keyword>
<evidence type="ECO:0000313" key="8">
    <source>
        <dbReference type="Proteomes" id="UP000235786"/>
    </source>
</evidence>
<dbReference type="Proteomes" id="UP000235786">
    <property type="component" value="Unassembled WGS sequence"/>
</dbReference>
<dbReference type="PANTHER" id="PTHR11654">
    <property type="entry name" value="OLIGOPEPTIDE TRANSPORTER-RELATED"/>
    <property type="match status" value="1"/>
</dbReference>
<comment type="subcellular location">
    <subcellularLocation>
        <location evidence="1">Membrane</location>
        <topology evidence="1">Multi-pass membrane protein</topology>
    </subcellularLocation>
</comment>
<dbReference type="Gene3D" id="1.20.1250.20">
    <property type="entry name" value="MFS general substrate transporter like domains"/>
    <property type="match status" value="1"/>
</dbReference>
<dbReference type="Pfam" id="PF00854">
    <property type="entry name" value="PTR2"/>
    <property type="match status" value="1"/>
</dbReference>
<dbReference type="SUPFAM" id="SSF103473">
    <property type="entry name" value="MFS general substrate transporter"/>
    <property type="match status" value="1"/>
</dbReference>
<feature type="non-terminal residue" evidence="7">
    <location>
        <position position="187"/>
    </location>
</feature>
<dbReference type="EMBL" id="KZ613956">
    <property type="protein sequence ID" value="PMD33307.1"/>
    <property type="molecule type" value="Genomic_DNA"/>
</dbReference>
<feature type="transmembrane region" description="Helical" evidence="6">
    <location>
        <begin position="156"/>
        <end position="178"/>
    </location>
</feature>
<keyword evidence="5 6" id="KW-0472">Membrane</keyword>
<organism evidence="7 8">
    <name type="scientific">Hyaloscypha variabilis (strain UAMH 11265 / GT02V1 / F)</name>
    <name type="common">Meliniomyces variabilis</name>
    <dbReference type="NCBI Taxonomy" id="1149755"/>
    <lineage>
        <taxon>Eukaryota</taxon>
        <taxon>Fungi</taxon>
        <taxon>Dikarya</taxon>
        <taxon>Ascomycota</taxon>
        <taxon>Pezizomycotina</taxon>
        <taxon>Leotiomycetes</taxon>
        <taxon>Helotiales</taxon>
        <taxon>Hyaloscyphaceae</taxon>
        <taxon>Hyaloscypha</taxon>
        <taxon>Hyaloscypha variabilis</taxon>
    </lineage>
</organism>
<sequence>MTTNGAPNDLLNNFNPLTIIFAIPIISYSLYPLLRKHKIDFGPMQRITFGFLLAASSSIIGAITQWRVYKTSPCGYYATGCTISSGVSSISIWWQVPQYVLGPLSECFANVTAYQLAYFRSPQNMVGSVLSFFLFANALSAAIQEACTPSLNDPHLIWPFVATGVGGVLLAIWFWFLYRHLDRDEFV</sequence>
<comment type="similarity">
    <text evidence="2">Belongs to the major facilitator superfamily. Proton-dependent oligopeptide transporter (POT/PTR) (TC 2.A.17) family.</text>
</comment>
<evidence type="ECO:0000256" key="2">
    <source>
        <dbReference type="ARBA" id="ARBA00005982"/>
    </source>
</evidence>
<keyword evidence="8" id="KW-1185">Reference proteome</keyword>
<dbReference type="GO" id="GO:0022857">
    <property type="term" value="F:transmembrane transporter activity"/>
    <property type="evidence" value="ECO:0007669"/>
    <property type="project" value="InterPro"/>
</dbReference>
<dbReference type="InterPro" id="IPR036259">
    <property type="entry name" value="MFS_trans_sf"/>
</dbReference>
<gene>
    <name evidence="7" type="ORF">L207DRAFT_388481</name>
</gene>
<reference evidence="7 8" key="1">
    <citation type="submission" date="2016-04" db="EMBL/GenBank/DDBJ databases">
        <title>A degradative enzymes factory behind the ericoid mycorrhizal symbiosis.</title>
        <authorList>
            <consortium name="DOE Joint Genome Institute"/>
            <person name="Martino E."/>
            <person name="Morin E."/>
            <person name="Grelet G."/>
            <person name="Kuo A."/>
            <person name="Kohler A."/>
            <person name="Daghino S."/>
            <person name="Barry K."/>
            <person name="Choi C."/>
            <person name="Cichocki N."/>
            <person name="Clum A."/>
            <person name="Copeland A."/>
            <person name="Hainaut M."/>
            <person name="Haridas S."/>
            <person name="Labutti K."/>
            <person name="Lindquist E."/>
            <person name="Lipzen A."/>
            <person name="Khouja H.-R."/>
            <person name="Murat C."/>
            <person name="Ohm R."/>
            <person name="Olson A."/>
            <person name="Spatafora J."/>
            <person name="Veneault-Fourrey C."/>
            <person name="Henrissat B."/>
            <person name="Grigoriev I."/>
            <person name="Martin F."/>
            <person name="Perotto S."/>
        </authorList>
    </citation>
    <scope>NUCLEOTIDE SEQUENCE [LARGE SCALE GENOMIC DNA]</scope>
    <source>
        <strain evidence="7 8">F</strain>
    </source>
</reference>
<dbReference type="GO" id="GO:0016020">
    <property type="term" value="C:membrane"/>
    <property type="evidence" value="ECO:0007669"/>
    <property type="project" value="UniProtKB-SubCell"/>
</dbReference>
<dbReference type="AlphaFoldDB" id="A0A2J6R456"/>
<dbReference type="OrthoDB" id="8904098at2759"/>
<evidence type="ECO:0000256" key="4">
    <source>
        <dbReference type="ARBA" id="ARBA00022989"/>
    </source>
</evidence>